<dbReference type="GO" id="GO:0005854">
    <property type="term" value="C:nascent polypeptide-associated complex"/>
    <property type="evidence" value="ECO:0007669"/>
    <property type="project" value="InterPro"/>
</dbReference>
<dbReference type="Gene3D" id="2.20.70.30">
    <property type="entry name" value="Nascent polypeptide-associated complex domain"/>
    <property type="match status" value="1"/>
</dbReference>
<evidence type="ECO:0000313" key="4">
    <source>
        <dbReference type="RefSeq" id="XP_016937238.3"/>
    </source>
</evidence>
<dbReference type="Pfam" id="PF01849">
    <property type="entry name" value="NAC"/>
    <property type="match status" value="1"/>
</dbReference>
<proteinExistence type="predicted"/>
<organism evidence="3 4">
    <name type="scientific">Drosophila suzukii</name>
    <name type="common">Spotted-wing drosophila fruit fly</name>
    <dbReference type="NCBI Taxonomy" id="28584"/>
    <lineage>
        <taxon>Eukaryota</taxon>
        <taxon>Metazoa</taxon>
        <taxon>Ecdysozoa</taxon>
        <taxon>Arthropoda</taxon>
        <taxon>Hexapoda</taxon>
        <taxon>Insecta</taxon>
        <taxon>Pterygota</taxon>
        <taxon>Neoptera</taxon>
        <taxon>Endopterygota</taxon>
        <taxon>Diptera</taxon>
        <taxon>Brachycera</taxon>
        <taxon>Muscomorpha</taxon>
        <taxon>Ephydroidea</taxon>
        <taxon>Drosophilidae</taxon>
        <taxon>Drosophila</taxon>
        <taxon>Sophophora</taxon>
    </lineage>
</organism>
<dbReference type="PANTHER" id="PTHR21713">
    <property type="entry name" value="NASCENT POLYPEPTIDE ASSOCIATED COMPLEX ALPHA SUBUNIT-RELATED"/>
    <property type="match status" value="1"/>
</dbReference>
<dbReference type="CDD" id="cd14358">
    <property type="entry name" value="UBA_NAC_euk"/>
    <property type="match status" value="1"/>
</dbReference>
<dbReference type="RefSeq" id="XP_016937238.3">
    <property type="nucleotide sequence ID" value="XM_017081749.4"/>
</dbReference>
<dbReference type="GeneID" id="108015340"/>
<dbReference type="CDD" id="cd22054">
    <property type="entry name" value="NAC_NACA"/>
    <property type="match status" value="1"/>
</dbReference>
<feature type="compositionally biased region" description="Basic and acidic residues" evidence="1">
    <location>
        <begin position="54"/>
        <end position="67"/>
    </location>
</feature>
<dbReference type="AlphaFoldDB" id="A0AB39ZK93"/>
<protein>
    <submittedName>
        <fullName evidence="4">Nascent polypeptide-associated complex subunit alpha</fullName>
    </submittedName>
</protein>
<gene>
    <name evidence="4" type="primary">gNacalpha</name>
</gene>
<feature type="compositionally biased region" description="Acidic residues" evidence="1">
    <location>
        <begin position="113"/>
        <end position="124"/>
    </location>
</feature>
<feature type="region of interest" description="Disordered" evidence="1">
    <location>
        <begin position="37"/>
        <end position="67"/>
    </location>
</feature>
<dbReference type="InterPro" id="IPR038187">
    <property type="entry name" value="NAC_A/B_dom_sf"/>
</dbReference>
<feature type="domain" description="NAC-A/B" evidence="2">
    <location>
        <begin position="152"/>
        <end position="217"/>
    </location>
</feature>
<feature type="compositionally biased region" description="Acidic residues" evidence="1">
    <location>
        <begin position="255"/>
        <end position="265"/>
    </location>
</feature>
<accession>A0AB39ZK93</accession>
<dbReference type="InterPro" id="IPR002715">
    <property type="entry name" value="Nas_poly-pep-assoc_cplx_dom"/>
</dbReference>
<dbReference type="PROSITE" id="PS51151">
    <property type="entry name" value="NAC_AB"/>
    <property type="match status" value="1"/>
</dbReference>
<feature type="region of interest" description="Disordered" evidence="1">
    <location>
        <begin position="226"/>
        <end position="270"/>
    </location>
</feature>
<feature type="region of interest" description="Disordered" evidence="1">
    <location>
        <begin position="86"/>
        <end position="159"/>
    </location>
</feature>
<evidence type="ECO:0000313" key="3">
    <source>
        <dbReference type="Proteomes" id="UP001652628"/>
    </source>
</evidence>
<dbReference type="SMART" id="SM01407">
    <property type="entry name" value="NAC"/>
    <property type="match status" value="1"/>
</dbReference>
<dbReference type="Gene3D" id="1.10.8.10">
    <property type="entry name" value="DNA helicase RuvA subunit, C-terminal domain"/>
    <property type="match status" value="1"/>
</dbReference>
<sequence>MGKKQKLKKAAQMAANASAAAAKLEKEIELMGDVVAGKKKTPRGGKDSTPSCSGHKEKPCAKDELDPGYRNKLKKLMDLAQQLPGKVMTLQKSKEEQQQGVTVEDSSGGGDSTDTDDEIPELVDTDPKTPKLGDLSSLGKLTLRSSDGPKHSRGEKKARRILMKLDLKPVEDVARVTMKKSKNILLYIEKPDVFKVPHSETFICFGEVRVEDISSSAAASQAAAKAAERFRVPSPAGGEDDKKDGEAAAGKSLADDDDDGEEVDEAGAKLDEKDIELVQMQAVCSRQKAIKALLMNDNDVVNAIMALTVG</sequence>
<name>A0AB39ZK93_DROSZ</name>
<reference evidence="3" key="1">
    <citation type="submission" date="2025-05" db="UniProtKB">
        <authorList>
            <consortium name="RefSeq"/>
        </authorList>
    </citation>
    <scope>NUCLEOTIDE SEQUENCE [LARGE SCALE GENOMIC DNA]</scope>
</reference>
<dbReference type="Proteomes" id="UP001652628">
    <property type="component" value="Chromosome 2L"/>
</dbReference>
<reference evidence="4" key="2">
    <citation type="submission" date="2025-08" db="UniProtKB">
        <authorList>
            <consortium name="RefSeq"/>
        </authorList>
    </citation>
    <scope>IDENTIFICATION</scope>
</reference>
<evidence type="ECO:0000259" key="2">
    <source>
        <dbReference type="PROSITE" id="PS51151"/>
    </source>
</evidence>
<dbReference type="InterPro" id="IPR016641">
    <property type="entry name" value="EGD2/NACA0like"/>
</dbReference>
<evidence type="ECO:0000256" key="1">
    <source>
        <dbReference type="SAM" id="MobiDB-lite"/>
    </source>
</evidence>
<keyword evidence="3" id="KW-1185">Reference proteome</keyword>